<sequence>VVTVTVGEAPAAPQVQAGVTISSGQSATLTASLGDPAPAGVELVWYSAATGGTELGTGATYSTGPLTATTTYYVAARNTATGCESLTRASVTVTVDGINPPQDCITANAQTVGADGLCLICSVSNPGASVDADPDTYAQLNASVGVAAAVWQELIFPEAGQAGDKITLELGLNSALADLALLNNLTIESFNGSTANGDGGSVNSDVIDLVLLPGASNRFTVSFIAEGAFDRVRIRFAALVAALENVRVYNAQIHFAAPTALPPADLTVCRGETVTLEATPAAGTTIRWYDAETGGNLLSSENSFTTAPLMTVGQITYYIAVVRNGCEDTARIPVTVTVTASPTAADIIVTGNENPVCANEPVILSPSSTTITDPVFKWYKDAAKTQPITSGTEAGVTYAIDAAGVLTVTGLTANVTYWVSVTANGGSGCENPAGDLKSVPVSIQPNAPDGSITGVTVAGDPGNGEICLPANGEVVLTATSTLAGAVFHWYDQDGNPVAGGENGTLTLTGVTAGAYTYYVGVSNQDFCETTESDRASVSFTIKPTVPGADLAAIELTGALPGGNVCLDANGEVTLTAALTASSTVTNPVFHWYDENGNPVAGGENGVQKLALAPGTYTFSVGASGDGFCETIAADRKSITFTVNPTAGPNDIADLTLNGNVPAGGICLAPGEEVILTAALSAASTITNEVFYWYDQNGDPVAGGADGVLNLGELAPGTYTYQAGVSGDGVCESLSADRKTITFTISRASTAADITASGATICEGESATLTASSTGITNPVFNWYSSADLSTLVFTGSEFGTPVLAATTTYYVTVQGDGVCEGEAKEVIVNVGRGGTAADITASDALSCGEPVTLTASSTIAGAVFNWYADAALTQLIATGAEIEQNPTATTTYYVTVQGTGVCENAPGAAKEVTVTVGQEPAAPTIVSTDLTVCPGTGITLIAESQAGTQIVWYAAATGGDPLFTGPEFVIDAVTAPTTYYAEAQTTGGSCVSATRTAVEVNTIPVLAAPVVSCQDRTPSTVTFVWSEVAGATGYEVNVNDAGWEAPSSGSGPQATTHLIENANPSIPYTIKVRAISSVAPCGNSESEASACEVENFNDLFIPNAFTPNGDGKNDFFEVLGTYQELDLKIYNQWGNKVFETRTKGQKWDGSYKGEIMPTGVYVYYVTVTMADGREVFKKGSISLIR</sequence>
<dbReference type="Pfam" id="PF19081">
    <property type="entry name" value="Ig_7"/>
    <property type="match status" value="6"/>
</dbReference>
<dbReference type="InterPro" id="IPR003961">
    <property type="entry name" value="FN3_dom"/>
</dbReference>
<dbReference type="SUPFAM" id="SSF49265">
    <property type="entry name" value="Fibronectin type III"/>
    <property type="match status" value="1"/>
</dbReference>
<dbReference type="CDD" id="cd00063">
    <property type="entry name" value="FN3"/>
    <property type="match status" value="1"/>
</dbReference>
<feature type="non-terminal residue" evidence="2">
    <location>
        <position position="1"/>
    </location>
</feature>
<dbReference type="Proteomes" id="UP000295807">
    <property type="component" value="Unassembled WGS sequence"/>
</dbReference>
<dbReference type="NCBIfam" id="TIGR04131">
    <property type="entry name" value="Bac_Flav_CTERM"/>
    <property type="match status" value="1"/>
</dbReference>
<dbReference type="Pfam" id="PF13585">
    <property type="entry name" value="CHU_C"/>
    <property type="match status" value="1"/>
</dbReference>
<evidence type="ECO:0000313" key="3">
    <source>
        <dbReference type="Proteomes" id="UP000295807"/>
    </source>
</evidence>
<evidence type="ECO:0000313" key="2">
    <source>
        <dbReference type="EMBL" id="TCS84881.1"/>
    </source>
</evidence>
<dbReference type="InterPro" id="IPR026341">
    <property type="entry name" value="T9SS_type_B"/>
</dbReference>
<dbReference type="InterPro" id="IPR036116">
    <property type="entry name" value="FN3_sf"/>
</dbReference>
<dbReference type="AlphaFoldDB" id="A0A4R3KMR0"/>
<dbReference type="SMART" id="SM00060">
    <property type="entry name" value="FN3"/>
    <property type="match status" value="2"/>
</dbReference>
<dbReference type="RefSeq" id="WP_132130638.1">
    <property type="nucleotide sequence ID" value="NZ_SMAD01000017.1"/>
</dbReference>
<dbReference type="InterPro" id="IPR044023">
    <property type="entry name" value="Ig_7"/>
</dbReference>
<feature type="domain" description="Fibronectin type-III" evidence="1">
    <location>
        <begin position="1008"/>
        <end position="1096"/>
    </location>
</feature>
<accession>A0A4R3KMR0</accession>
<dbReference type="EMBL" id="SMAD01000017">
    <property type="protein sequence ID" value="TCS84881.1"/>
    <property type="molecule type" value="Genomic_DNA"/>
</dbReference>
<gene>
    <name evidence="2" type="ORF">EDD80_11759</name>
</gene>
<evidence type="ECO:0000259" key="1">
    <source>
        <dbReference type="PROSITE" id="PS50853"/>
    </source>
</evidence>
<name>A0A4R3KMR0_9SPHI</name>
<dbReference type="PROSITE" id="PS50853">
    <property type="entry name" value="FN3"/>
    <property type="match status" value="1"/>
</dbReference>
<protein>
    <submittedName>
        <fullName evidence="2">Gliding motility-associated-like protein</fullName>
    </submittedName>
</protein>
<reference evidence="2 3" key="1">
    <citation type="submission" date="2019-03" db="EMBL/GenBank/DDBJ databases">
        <title>Genomic Encyclopedia of Type Strains, Phase IV (KMG-IV): sequencing the most valuable type-strain genomes for metagenomic binning, comparative biology and taxonomic classification.</title>
        <authorList>
            <person name="Goeker M."/>
        </authorList>
    </citation>
    <scope>NUCLEOTIDE SEQUENCE [LARGE SCALE GENOMIC DNA]</scope>
    <source>
        <strain evidence="2 3">DSM 21100</strain>
    </source>
</reference>
<proteinExistence type="predicted"/>
<comment type="caution">
    <text evidence="2">The sequence shown here is derived from an EMBL/GenBank/DDBJ whole genome shotgun (WGS) entry which is preliminary data.</text>
</comment>
<dbReference type="Gene3D" id="2.60.40.10">
    <property type="entry name" value="Immunoglobulins"/>
    <property type="match status" value="1"/>
</dbReference>
<keyword evidence="3" id="KW-1185">Reference proteome</keyword>
<dbReference type="OrthoDB" id="1236981at2"/>
<dbReference type="InterPro" id="IPR013783">
    <property type="entry name" value="Ig-like_fold"/>
</dbReference>
<organism evidence="2 3">
    <name type="scientific">Anseongella ginsenosidimutans</name>
    <dbReference type="NCBI Taxonomy" id="496056"/>
    <lineage>
        <taxon>Bacteria</taxon>
        <taxon>Pseudomonadati</taxon>
        <taxon>Bacteroidota</taxon>
        <taxon>Sphingobacteriia</taxon>
        <taxon>Sphingobacteriales</taxon>
        <taxon>Sphingobacteriaceae</taxon>
        <taxon>Anseongella</taxon>
    </lineage>
</organism>